<evidence type="ECO:0000313" key="2">
    <source>
        <dbReference type="EMBL" id="GJS88926.1"/>
    </source>
</evidence>
<comment type="caution">
    <text evidence="2">The sequence shown here is derived from an EMBL/GenBank/DDBJ whole genome shotgun (WGS) entry which is preliminary data.</text>
</comment>
<name>A0ABQ4ZGR3_9ASTR</name>
<feature type="compositionally biased region" description="Acidic residues" evidence="1">
    <location>
        <begin position="210"/>
        <end position="224"/>
    </location>
</feature>
<feature type="region of interest" description="Disordered" evidence="1">
    <location>
        <begin position="194"/>
        <end position="300"/>
    </location>
</feature>
<gene>
    <name evidence="2" type="ORF">Tco_0771562</name>
</gene>
<proteinExistence type="predicted"/>
<evidence type="ECO:0000313" key="3">
    <source>
        <dbReference type="Proteomes" id="UP001151760"/>
    </source>
</evidence>
<dbReference type="Proteomes" id="UP001151760">
    <property type="component" value="Unassembled WGS sequence"/>
</dbReference>
<evidence type="ECO:0000256" key="1">
    <source>
        <dbReference type="SAM" id="MobiDB-lite"/>
    </source>
</evidence>
<feature type="compositionally biased region" description="Acidic residues" evidence="1">
    <location>
        <begin position="234"/>
        <end position="265"/>
    </location>
</feature>
<organism evidence="2 3">
    <name type="scientific">Tanacetum coccineum</name>
    <dbReference type="NCBI Taxonomy" id="301880"/>
    <lineage>
        <taxon>Eukaryota</taxon>
        <taxon>Viridiplantae</taxon>
        <taxon>Streptophyta</taxon>
        <taxon>Embryophyta</taxon>
        <taxon>Tracheophyta</taxon>
        <taxon>Spermatophyta</taxon>
        <taxon>Magnoliopsida</taxon>
        <taxon>eudicotyledons</taxon>
        <taxon>Gunneridae</taxon>
        <taxon>Pentapetalae</taxon>
        <taxon>asterids</taxon>
        <taxon>campanulids</taxon>
        <taxon>Asterales</taxon>
        <taxon>Asteraceae</taxon>
        <taxon>Asteroideae</taxon>
        <taxon>Anthemideae</taxon>
        <taxon>Anthemidinae</taxon>
        <taxon>Tanacetum</taxon>
    </lineage>
</organism>
<reference evidence="2" key="2">
    <citation type="submission" date="2022-01" db="EMBL/GenBank/DDBJ databases">
        <authorList>
            <person name="Yamashiro T."/>
            <person name="Shiraishi A."/>
            <person name="Satake H."/>
            <person name="Nakayama K."/>
        </authorList>
    </citation>
    <scope>NUCLEOTIDE SEQUENCE</scope>
</reference>
<sequence>MHTSTDDYLINTLRFVSVNEESQIYGARLPESITISLEEPTRKSKRVKRPAKKATNAPTTVALTEEAQYEEVHKKSLRDFHKTHPSGSGIVTSAAKMEPSVINEGTGVKYNTPCFQCSKELIKKSSRLGFHWKLRFSDFVMSDLEHSTITYTSISSDADPLAWAIDFFGLQEPESLEAVPSSPDYVPVKEQPLPAAVSPTAGSPGYITESDLEEDPEEDDEDPKEDPTDYPADRDDDDDEEKESSGDDADDEEEDKDEDEEEDEEHLAPVDSVLPPVHRTTTRMSIQDQTPTPFPSEAEVDRLLAISTPLSSPLTSYSSPLP</sequence>
<keyword evidence="3" id="KW-1185">Reference proteome</keyword>
<accession>A0ABQ4ZGR3</accession>
<protein>
    <submittedName>
        <fullName evidence="2">Uncharacterized protein</fullName>
    </submittedName>
</protein>
<dbReference type="EMBL" id="BQNB010011311">
    <property type="protein sequence ID" value="GJS88926.1"/>
    <property type="molecule type" value="Genomic_DNA"/>
</dbReference>
<feature type="compositionally biased region" description="Polar residues" evidence="1">
    <location>
        <begin position="282"/>
        <end position="291"/>
    </location>
</feature>
<reference evidence="2" key="1">
    <citation type="journal article" date="2022" name="Int. J. Mol. Sci.">
        <title>Draft Genome of Tanacetum Coccineum: Genomic Comparison of Closely Related Tanacetum-Family Plants.</title>
        <authorList>
            <person name="Yamashiro T."/>
            <person name="Shiraishi A."/>
            <person name="Nakayama K."/>
            <person name="Satake H."/>
        </authorList>
    </citation>
    <scope>NUCLEOTIDE SEQUENCE</scope>
</reference>